<reference evidence="22" key="2">
    <citation type="submission" date="2017-05" db="EMBL/GenBank/DDBJ databases">
        <title>Whole genome sequence of fish pathogenic bacteria, Photobacterium damselae subsp. piscicida, strain 91-197, isolated from hybrid striped bass (Morone sp.) in USA.</title>
        <authorList>
            <person name="Teru Y."/>
            <person name="Hikima J."/>
            <person name="Kono T."/>
            <person name="Sakai M."/>
            <person name="Takano T."/>
            <person name="Hawke J.P."/>
            <person name="Takeyama H."/>
            <person name="Aoki T."/>
        </authorList>
    </citation>
    <scope>NUCLEOTIDE SEQUENCE [LARGE SCALE GENOMIC DNA]</scope>
    <source>
        <strain evidence="22">91-197</strain>
    </source>
</reference>
<dbReference type="GO" id="GO:0044716">
    <property type="term" value="F:8-oxo-GDP phosphatase activity"/>
    <property type="evidence" value="ECO:0007669"/>
    <property type="project" value="TreeGrafter"/>
</dbReference>
<dbReference type="PRINTS" id="PR00502">
    <property type="entry name" value="NUDIXFAMILY"/>
</dbReference>
<keyword evidence="6" id="KW-0227">DNA damage</keyword>
<feature type="binding site" evidence="18">
    <location>
        <position position="41"/>
    </location>
    <ligand>
        <name>Mg(2+)</name>
        <dbReference type="ChEBI" id="CHEBI:18420"/>
    </ligand>
</feature>
<dbReference type="RefSeq" id="WP_086957272.1">
    <property type="nucleotide sequence ID" value="NZ_AP018045.1"/>
</dbReference>
<reference evidence="20" key="1">
    <citation type="journal article" date="2017" name="Genome Announc.">
        <title>Whole-Genome Sequence of Photobacterium damselae subsp. piscicida Strain 91-197, Isolated from Hybrid Striped Bass (Morone sp.) in the United States.</title>
        <authorList>
            <person name="Teru Y."/>
            <person name="Hikima J."/>
            <person name="Kono T."/>
            <person name="Sakai M."/>
            <person name="Takano T."/>
            <person name="Hawke J.P."/>
            <person name="Takeyama H."/>
            <person name="Aoki T."/>
        </authorList>
    </citation>
    <scope>NUCLEOTIDE SEQUENCE</scope>
    <source>
        <strain evidence="20">91-197</strain>
    </source>
</reference>
<dbReference type="EMBL" id="CP061854">
    <property type="protein sequence ID" value="QOD56875.1"/>
    <property type="molecule type" value="Genomic_DNA"/>
</dbReference>
<name>A0A1V1V6J3_PHODP</name>
<evidence type="ECO:0000259" key="19">
    <source>
        <dbReference type="PROSITE" id="PS51462"/>
    </source>
</evidence>
<dbReference type="GO" id="GO:0006281">
    <property type="term" value="P:DNA repair"/>
    <property type="evidence" value="ECO:0007669"/>
    <property type="project" value="UniProtKB-KW"/>
</dbReference>
<dbReference type="Proteomes" id="UP000218676">
    <property type="component" value="Chromosome 1"/>
</dbReference>
<feature type="binding site" evidence="17">
    <location>
        <begin position="38"/>
        <end position="41"/>
    </location>
    <ligand>
        <name>8-oxo-dGTP</name>
        <dbReference type="ChEBI" id="CHEBI:77896"/>
    </ligand>
</feature>
<comment type="cofactor">
    <cofactor evidence="1 18">
        <name>Mg(2+)</name>
        <dbReference type="ChEBI" id="CHEBI:18420"/>
    </cofactor>
</comment>
<dbReference type="AlphaFoldDB" id="A0A1V1V6J3"/>
<evidence type="ECO:0000256" key="6">
    <source>
        <dbReference type="ARBA" id="ARBA00022763"/>
    </source>
</evidence>
<evidence type="ECO:0000256" key="5">
    <source>
        <dbReference type="ARBA" id="ARBA00022723"/>
    </source>
</evidence>
<evidence type="ECO:0000256" key="4">
    <source>
        <dbReference type="ARBA" id="ARBA00022705"/>
    </source>
</evidence>
<organism evidence="21 23">
    <name type="scientific">Photobacterium damsela subsp. piscicida</name>
    <name type="common">Pasteurella piscicida</name>
    <dbReference type="NCBI Taxonomy" id="38294"/>
    <lineage>
        <taxon>Bacteria</taxon>
        <taxon>Pseudomonadati</taxon>
        <taxon>Pseudomonadota</taxon>
        <taxon>Gammaproteobacteria</taxon>
        <taxon>Vibrionales</taxon>
        <taxon>Vibrionaceae</taxon>
        <taxon>Photobacterium</taxon>
    </lineage>
</organism>
<dbReference type="PROSITE" id="PS00893">
    <property type="entry name" value="NUDIX_BOX"/>
    <property type="match status" value="1"/>
</dbReference>
<keyword evidence="9" id="KW-0234">DNA repair</keyword>
<evidence type="ECO:0000256" key="13">
    <source>
        <dbReference type="ARBA" id="ARBA00040794"/>
    </source>
</evidence>
<dbReference type="NCBIfam" id="NF008044">
    <property type="entry name" value="PRK10776.1"/>
    <property type="match status" value="1"/>
</dbReference>
<evidence type="ECO:0000256" key="8">
    <source>
        <dbReference type="ARBA" id="ARBA00022842"/>
    </source>
</evidence>
<feature type="binding site" evidence="17">
    <location>
        <position position="123"/>
    </location>
    <ligand>
        <name>8-oxo-dGTP</name>
        <dbReference type="ChEBI" id="CHEBI:77896"/>
    </ligand>
</feature>
<dbReference type="GO" id="GO:0046872">
    <property type="term" value="F:metal ion binding"/>
    <property type="evidence" value="ECO:0007669"/>
    <property type="project" value="UniProtKB-KW"/>
</dbReference>
<feature type="binding site" evidence="17">
    <location>
        <position position="32"/>
    </location>
    <ligand>
        <name>8-oxo-dGTP</name>
        <dbReference type="ChEBI" id="CHEBI:77896"/>
    </ligand>
</feature>
<proteinExistence type="inferred from homology"/>
<evidence type="ECO:0000256" key="14">
    <source>
        <dbReference type="ARBA" id="ARBA00041592"/>
    </source>
</evidence>
<evidence type="ECO:0000313" key="21">
    <source>
        <dbReference type="EMBL" id="QOD56875.1"/>
    </source>
</evidence>
<dbReference type="InterPro" id="IPR000086">
    <property type="entry name" value="NUDIX_hydrolase_dom"/>
</dbReference>
<keyword evidence="5 18" id="KW-0479">Metal-binding</keyword>
<feature type="domain" description="Nudix hydrolase" evidence="19">
    <location>
        <begin position="5"/>
        <end position="132"/>
    </location>
</feature>
<dbReference type="InterPro" id="IPR015797">
    <property type="entry name" value="NUDIX_hydrolase-like_dom_sf"/>
</dbReference>
<accession>A0A1V1V6J3</accession>
<dbReference type="GO" id="GO:0008413">
    <property type="term" value="F:8-oxo-7,8-dihydroguanosine triphosphate pyrophosphatase activity"/>
    <property type="evidence" value="ECO:0007669"/>
    <property type="project" value="InterPro"/>
</dbReference>
<reference evidence="21 23" key="3">
    <citation type="submission" date="2020-09" db="EMBL/GenBank/DDBJ databases">
        <title>Complete, closed and curated genome sequences of Photobacterium damselae subsp. piscicida isolates from Australia indicate localised evolution and additional plasmid-borne pathogenicity mechanisms.</title>
        <authorList>
            <person name="Baseggio L."/>
            <person name="Silayeva O."/>
            <person name="Buller N."/>
            <person name="Landos M."/>
            <person name="Engelstaedter J."/>
            <person name="Barnes A.C."/>
        </authorList>
    </citation>
    <scope>NUCLEOTIDE SEQUENCE [LARGE SCALE GENOMIC DNA]</scope>
    <source>
        <strain evidence="21 23">AS-16-0540-1</strain>
    </source>
</reference>
<dbReference type="InterPro" id="IPR003561">
    <property type="entry name" value="Mutator_MutT"/>
</dbReference>
<evidence type="ECO:0000256" key="15">
    <source>
        <dbReference type="ARBA" id="ARBA00041979"/>
    </source>
</evidence>
<evidence type="ECO:0000256" key="17">
    <source>
        <dbReference type="PIRSR" id="PIRSR603561-1"/>
    </source>
</evidence>
<evidence type="ECO:0000256" key="9">
    <source>
        <dbReference type="ARBA" id="ARBA00023204"/>
    </source>
</evidence>
<dbReference type="Pfam" id="PF14815">
    <property type="entry name" value="NUDIX_4"/>
    <property type="match status" value="1"/>
</dbReference>
<evidence type="ECO:0000256" key="12">
    <source>
        <dbReference type="ARBA" id="ARBA00038905"/>
    </source>
</evidence>
<dbReference type="EMBL" id="AP018045">
    <property type="protein sequence ID" value="BAX54217.1"/>
    <property type="molecule type" value="Genomic_DNA"/>
</dbReference>
<comment type="catalytic activity">
    <reaction evidence="10">
        <text>8-oxo-dGTP + H2O = 8-oxo-dGMP + diphosphate + H(+)</text>
        <dbReference type="Rhea" id="RHEA:31575"/>
        <dbReference type="ChEBI" id="CHEBI:15377"/>
        <dbReference type="ChEBI" id="CHEBI:15378"/>
        <dbReference type="ChEBI" id="CHEBI:33019"/>
        <dbReference type="ChEBI" id="CHEBI:63224"/>
        <dbReference type="ChEBI" id="CHEBI:77896"/>
        <dbReference type="EC" id="3.6.1.55"/>
    </reaction>
</comment>
<evidence type="ECO:0000256" key="1">
    <source>
        <dbReference type="ARBA" id="ARBA00001946"/>
    </source>
</evidence>
<dbReference type="PANTHER" id="PTHR47707:SF1">
    <property type="entry name" value="NUDIX HYDROLASE FAMILY PROTEIN"/>
    <property type="match status" value="1"/>
</dbReference>
<evidence type="ECO:0000256" key="2">
    <source>
        <dbReference type="ARBA" id="ARBA00005582"/>
    </source>
</evidence>
<dbReference type="GO" id="GO:0035539">
    <property type="term" value="F:8-oxo-7,8-dihydrodeoxyguanosine triphosphate pyrophosphatase activity"/>
    <property type="evidence" value="ECO:0007669"/>
    <property type="project" value="UniProtKB-EC"/>
</dbReference>
<dbReference type="NCBIfam" id="TIGR00586">
    <property type="entry name" value="mutt"/>
    <property type="match status" value="1"/>
</dbReference>
<keyword evidence="8 18" id="KW-0460">Magnesium</keyword>
<dbReference type="PANTHER" id="PTHR47707">
    <property type="entry name" value="8-OXO-DGTP DIPHOSPHATASE"/>
    <property type="match status" value="1"/>
</dbReference>
<evidence type="ECO:0000313" key="23">
    <source>
        <dbReference type="Proteomes" id="UP000516656"/>
    </source>
</evidence>
<dbReference type="GO" id="GO:0006260">
    <property type="term" value="P:DNA replication"/>
    <property type="evidence" value="ECO:0007669"/>
    <property type="project" value="UniProtKB-KW"/>
</dbReference>
<comment type="catalytic activity">
    <reaction evidence="11">
        <text>8-oxo-GTP + H2O = 8-oxo-GMP + diphosphate + H(+)</text>
        <dbReference type="Rhea" id="RHEA:67616"/>
        <dbReference type="ChEBI" id="CHEBI:15377"/>
        <dbReference type="ChEBI" id="CHEBI:15378"/>
        <dbReference type="ChEBI" id="CHEBI:33019"/>
        <dbReference type="ChEBI" id="CHEBI:143553"/>
        <dbReference type="ChEBI" id="CHEBI:145694"/>
    </reaction>
</comment>
<dbReference type="InterPro" id="IPR020476">
    <property type="entry name" value="Nudix_hydrolase"/>
</dbReference>
<keyword evidence="4" id="KW-0235">DNA replication</keyword>
<dbReference type="Gene3D" id="3.90.79.10">
    <property type="entry name" value="Nucleoside Triphosphate Pyrophosphohydrolase"/>
    <property type="match status" value="1"/>
</dbReference>
<dbReference type="EC" id="3.6.1.55" evidence="12"/>
<feature type="binding site" evidence="17">
    <location>
        <position position="27"/>
    </location>
    <ligand>
        <name>8-oxo-dGTP</name>
        <dbReference type="ChEBI" id="CHEBI:77896"/>
    </ligand>
</feature>
<keyword evidence="3" id="KW-0515">Mutator protein</keyword>
<comment type="similarity">
    <text evidence="2">Belongs to the Nudix hydrolase family.</text>
</comment>
<evidence type="ECO:0000313" key="22">
    <source>
        <dbReference type="Proteomes" id="UP000218676"/>
    </source>
</evidence>
<dbReference type="Proteomes" id="UP000516656">
    <property type="component" value="Chromosome 1"/>
</dbReference>
<gene>
    <name evidence="21" type="primary">mutT</name>
    <name evidence="21" type="ORF">IC627_02010</name>
    <name evidence="20" type="ORF">PDPUS_1_02843</name>
</gene>
<dbReference type="SUPFAM" id="SSF55811">
    <property type="entry name" value="Nudix"/>
    <property type="match status" value="1"/>
</dbReference>
<dbReference type="InterPro" id="IPR020084">
    <property type="entry name" value="NUDIX_hydrolase_CS"/>
</dbReference>
<feature type="binding site" evidence="18">
    <location>
        <position position="61"/>
    </location>
    <ligand>
        <name>Mg(2+)</name>
        <dbReference type="ChEBI" id="CHEBI:18420"/>
    </ligand>
</feature>
<evidence type="ECO:0000313" key="20">
    <source>
        <dbReference type="EMBL" id="BAX54217.1"/>
    </source>
</evidence>
<dbReference type="GO" id="GO:0044715">
    <property type="term" value="F:8-oxo-dGDP phosphatase activity"/>
    <property type="evidence" value="ECO:0007669"/>
    <property type="project" value="TreeGrafter"/>
</dbReference>
<evidence type="ECO:0000256" key="10">
    <source>
        <dbReference type="ARBA" id="ARBA00035861"/>
    </source>
</evidence>
<evidence type="ECO:0000256" key="16">
    <source>
        <dbReference type="ARBA" id="ARBA00042798"/>
    </source>
</evidence>
<keyword evidence="7 21" id="KW-0378">Hydrolase</keyword>
<protein>
    <recommendedName>
        <fullName evidence="13">8-oxo-dGTP diphosphatase</fullName>
        <ecNumber evidence="12">3.6.1.55</ecNumber>
    </recommendedName>
    <alternativeName>
        <fullName evidence="16">7,8-dihydro-8-oxoguanine-triphosphatase</fullName>
    </alternativeName>
    <alternativeName>
        <fullName evidence="15">Mutator protein MutT</fullName>
    </alternativeName>
    <alternativeName>
        <fullName evidence="14">dGTP pyrophosphohydrolase</fullName>
    </alternativeName>
</protein>
<dbReference type="CDD" id="cd03425">
    <property type="entry name" value="NUDIX_MutT_NudA_like"/>
    <property type="match status" value="1"/>
</dbReference>
<evidence type="ECO:0000256" key="11">
    <source>
        <dbReference type="ARBA" id="ARBA00036904"/>
    </source>
</evidence>
<dbReference type="InterPro" id="IPR047127">
    <property type="entry name" value="MutT-like"/>
</dbReference>
<dbReference type="InterPro" id="IPR029119">
    <property type="entry name" value="MutY_C"/>
</dbReference>
<evidence type="ECO:0000256" key="3">
    <source>
        <dbReference type="ARBA" id="ARBA00022457"/>
    </source>
</evidence>
<dbReference type="FunFam" id="3.90.79.10:FF:000014">
    <property type="entry name" value="8-oxo-dGTP diphosphatase MutT"/>
    <property type="match status" value="1"/>
</dbReference>
<evidence type="ECO:0000256" key="7">
    <source>
        <dbReference type="ARBA" id="ARBA00022801"/>
    </source>
</evidence>
<dbReference type="PROSITE" id="PS51462">
    <property type="entry name" value="NUDIX"/>
    <property type="match status" value="1"/>
</dbReference>
<sequence length="146" mass="16078">MTDKKRVWIAAGIILNPTGDKIFITRRAANAHQGGFWEFAGGKVEANETAEQAVIRELQEEVGITATHIEPFIALEHDYPDKALTFDFFVIRQFSGEAFGKEGQPGQWVAISELKDYPFPAANDVVLEKIVSELSVASSEIPNSAN</sequence>
<evidence type="ECO:0000256" key="18">
    <source>
        <dbReference type="PIRSR" id="PIRSR603561-2"/>
    </source>
</evidence>